<keyword evidence="1 4" id="KW-0132">Cell division</keyword>
<keyword evidence="2 4" id="KW-0717">Septation</keyword>
<proteinExistence type="inferred from homology"/>
<evidence type="ECO:0000256" key="3">
    <source>
        <dbReference type="ARBA" id="ARBA00023306"/>
    </source>
</evidence>
<dbReference type="KEGG" id="taqu:KDW03_12170"/>
<comment type="similarity">
    <text evidence="4">Belongs to the SpoVG family.</text>
</comment>
<dbReference type="NCBIfam" id="NF009749">
    <property type="entry name" value="PRK13259.1"/>
    <property type="match status" value="1"/>
</dbReference>
<accession>A0AAX3BDD3</accession>
<sequence>MEITDIRIKRVEGENKLKAYASVTFDDSFVVHNIKVIEGNSGLFIAMPSRKTRSGEMKDVAHPINTDFREKMQNAILEKYNAEVSA</sequence>
<dbReference type="PANTHER" id="PTHR38429">
    <property type="entry name" value="SEPTATION PROTEIN SPOVG-RELATED"/>
    <property type="match status" value="1"/>
</dbReference>
<dbReference type="SUPFAM" id="SSF160537">
    <property type="entry name" value="SpoVG-like"/>
    <property type="match status" value="1"/>
</dbReference>
<dbReference type="PANTHER" id="PTHR38429:SF1">
    <property type="entry name" value="SEPTATION PROTEIN SPOVG-RELATED"/>
    <property type="match status" value="1"/>
</dbReference>
<dbReference type="Gene3D" id="3.30.1120.40">
    <property type="entry name" value="Stage V sporulation protein G"/>
    <property type="match status" value="1"/>
</dbReference>
<dbReference type="InterPro" id="IPR036751">
    <property type="entry name" value="SpoVG_sf"/>
</dbReference>
<dbReference type="EMBL" id="CP073355">
    <property type="protein sequence ID" value="URA10215.1"/>
    <property type="molecule type" value="Genomic_DNA"/>
</dbReference>
<protein>
    <recommendedName>
        <fullName evidence="4">Putative septation protein SpoVG</fullName>
    </recommendedName>
</protein>
<dbReference type="Proteomes" id="UP001056539">
    <property type="component" value="Chromosome"/>
</dbReference>
<dbReference type="RefSeq" id="WP_271435348.1">
    <property type="nucleotide sequence ID" value="NZ_CP073355.1"/>
</dbReference>
<evidence type="ECO:0000256" key="2">
    <source>
        <dbReference type="ARBA" id="ARBA00023210"/>
    </source>
</evidence>
<reference evidence="5" key="2">
    <citation type="submission" date="2022-06" db="EMBL/GenBank/DDBJ databases">
        <title>Thermospira aquatica gen. nov., sp. nov.</title>
        <authorList>
            <person name="Ben Ali Gam Z."/>
            <person name="Labat M."/>
        </authorList>
    </citation>
    <scope>NUCLEOTIDE SEQUENCE</scope>
    <source>
        <strain evidence="5">F1F22</strain>
    </source>
</reference>
<name>A0AAX3BDD3_9SPIR</name>
<evidence type="ECO:0000313" key="6">
    <source>
        <dbReference type="Proteomes" id="UP001056539"/>
    </source>
</evidence>
<comment type="function">
    <text evidence="4">Could be involved in septation.</text>
</comment>
<evidence type="ECO:0000313" key="5">
    <source>
        <dbReference type="EMBL" id="URA10215.1"/>
    </source>
</evidence>
<keyword evidence="3 4" id="KW-0131">Cell cycle</keyword>
<dbReference type="GO" id="GO:0000917">
    <property type="term" value="P:division septum assembly"/>
    <property type="evidence" value="ECO:0007669"/>
    <property type="project" value="UniProtKB-KW"/>
</dbReference>
<evidence type="ECO:0000256" key="4">
    <source>
        <dbReference type="HAMAP-Rule" id="MF_00819"/>
    </source>
</evidence>
<reference evidence="5" key="1">
    <citation type="submission" date="2021-04" db="EMBL/GenBank/DDBJ databases">
        <authorList>
            <person name="Postec A."/>
        </authorList>
    </citation>
    <scope>NUCLEOTIDE SEQUENCE</scope>
    <source>
        <strain evidence="5">F1F22</strain>
    </source>
</reference>
<gene>
    <name evidence="4 5" type="primary">spoVG</name>
    <name evidence="5" type="ORF">KDW03_12170</name>
</gene>
<dbReference type="HAMAP" id="MF_00819">
    <property type="entry name" value="SpoVG"/>
    <property type="match status" value="1"/>
</dbReference>
<dbReference type="InterPro" id="IPR007170">
    <property type="entry name" value="SpoVG"/>
</dbReference>
<dbReference type="Pfam" id="PF04026">
    <property type="entry name" value="SpoVG"/>
    <property type="match status" value="1"/>
</dbReference>
<dbReference type="AlphaFoldDB" id="A0AAX3BDD3"/>
<dbReference type="GO" id="GO:0030435">
    <property type="term" value="P:sporulation resulting in formation of a cellular spore"/>
    <property type="evidence" value="ECO:0007669"/>
    <property type="project" value="InterPro"/>
</dbReference>
<organism evidence="5 6">
    <name type="scientific">Thermospira aquatica</name>
    <dbReference type="NCBI Taxonomy" id="2828656"/>
    <lineage>
        <taxon>Bacteria</taxon>
        <taxon>Pseudomonadati</taxon>
        <taxon>Spirochaetota</taxon>
        <taxon>Spirochaetia</taxon>
        <taxon>Brevinematales</taxon>
        <taxon>Thermospiraceae</taxon>
        <taxon>Thermospira</taxon>
    </lineage>
</organism>
<keyword evidence="6" id="KW-1185">Reference proteome</keyword>
<evidence type="ECO:0000256" key="1">
    <source>
        <dbReference type="ARBA" id="ARBA00022618"/>
    </source>
</evidence>